<evidence type="ECO:0000313" key="2">
    <source>
        <dbReference type="Proteomes" id="UP001176941"/>
    </source>
</evidence>
<evidence type="ECO:0000313" key="1">
    <source>
        <dbReference type="EMBL" id="CAI9159151.1"/>
    </source>
</evidence>
<gene>
    <name evidence="1" type="ORF">MRATA1EN1_LOCUS8113</name>
</gene>
<sequence>MRDRCSVRAAPQEGSKPSLLAAGLGVSGFGLVSCVSGQMRQPGGTSKRSFGARFVGPSRGLSACARAQAAARPAGAGDCPRESQPLGEEAPCARVFRVILTESWLAAYPAGCGQSVRKVAAADRGRSELIVKNWLGTELLGAQEAPSGEDL</sequence>
<dbReference type="Proteomes" id="UP001176941">
    <property type="component" value="Chromosome 18"/>
</dbReference>
<keyword evidence="2" id="KW-1185">Reference proteome</keyword>
<protein>
    <submittedName>
        <fullName evidence="1">Uncharacterized protein</fullName>
    </submittedName>
</protein>
<proteinExistence type="predicted"/>
<accession>A0ABN8YGZ7</accession>
<dbReference type="EMBL" id="OX459954">
    <property type="protein sequence ID" value="CAI9159151.1"/>
    <property type="molecule type" value="Genomic_DNA"/>
</dbReference>
<organism evidence="1 2">
    <name type="scientific">Rangifer tarandus platyrhynchus</name>
    <name type="common">Svalbard reindeer</name>
    <dbReference type="NCBI Taxonomy" id="3082113"/>
    <lineage>
        <taxon>Eukaryota</taxon>
        <taxon>Metazoa</taxon>
        <taxon>Chordata</taxon>
        <taxon>Craniata</taxon>
        <taxon>Vertebrata</taxon>
        <taxon>Euteleostomi</taxon>
        <taxon>Mammalia</taxon>
        <taxon>Eutheria</taxon>
        <taxon>Laurasiatheria</taxon>
        <taxon>Artiodactyla</taxon>
        <taxon>Ruminantia</taxon>
        <taxon>Pecora</taxon>
        <taxon>Cervidae</taxon>
        <taxon>Odocoileinae</taxon>
        <taxon>Rangifer</taxon>
    </lineage>
</organism>
<dbReference type="PROSITE" id="PS51257">
    <property type="entry name" value="PROKAR_LIPOPROTEIN"/>
    <property type="match status" value="1"/>
</dbReference>
<name>A0ABN8YGZ7_RANTA</name>
<reference evidence="1" key="1">
    <citation type="submission" date="2023-04" db="EMBL/GenBank/DDBJ databases">
        <authorList>
            <consortium name="ELIXIR-Norway"/>
        </authorList>
    </citation>
    <scope>NUCLEOTIDE SEQUENCE [LARGE SCALE GENOMIC DNA]</scope>
</reference>